<dbReference type="GO" id="GO:0015658">
    <property type="term" value="F:branched-chain amino acid transmembrane transporter activity"/>
    <property type="evidence" value="ECO:0007669"/>
    <property type="project" value="TreeGrafter"/>
</dbReference>
<dbReference type="AlphaFoldDB" id="A0A939SBQ8"/>
<keyword evidence="2" id="KW-0813">Transport</keyword>
<proteinExistence type="inferred from homology"/>
<dbReference type="PANTHER" id="PTHR43820">
    <property type="entry name" value="HIGH-AFFINITY BRANCHED-CHAIN AMINO ACID TRANSPORT ATP-BINDING PROTEIN LIVF"/>
    <property type="match status" value="1"/>
</dbReference>
<keyword evidence="8" id="KW-1185">Reference proteome</keyword>
<comment type="similarity">
    <text evidence="1">Belongs to the ABC transporter superfamily.</text>
</comment>
<evidence type="ECO:0000256" key="5">
    <source>
        <dbReference type="ARBA" id="ARBA00022970"/>
    </source>
</evidence>
<feature type="domain" description="ABC transporter" evidence="6">
    <location>
        <begin position="4"/>
        <end position="233"/>
    </location>
</feature>
<dbReference type="InterPro" id="IPR027417">
    <property type="entry name" value="P-loop_NTPase"/>
</dbReference>
<keyword evidence="3" id="KW-0547">Nucleotide-binding</keyword>
<dbReference type="InterPro" id="IPR003439">
    <property type="entry name" value="ABC_transporter-like_ATP-bd"/>
</dbReference>
<dbReference type="EMBL" id="JAGDYM010000007">
    <property type="protein sequence ID" value="MBO1901603.1"/>
    <property type="molecule type" value="Genomic_DNA"/>
</dbReference>
<dbReference type="InterPro" id="IPR052156">
    <property type="entry name" value="BCAA_Transport_ATP-bd_LivF"/>
</dbReference>
<evidence type="ECO:0000256" key="4">
    <source>
        <dbReference type="ARBA" id="ARBA00022840"/>
    </source>
</evidence>
<evidence type="ECO:0000259" key="6">
    <source>
        <dbReference type="PROSITE" id="PS50893"/>
    </source>
</evidence>
<evidence type="ECO:0000256" key="2">
    <source>
        <dbReference type="ARBA" id="ARBA00022448"/>
    </source>
</evidence>
<dbReference type="CDD" id="cd03224">
    <property type="entry name" value="ABC_TM1139_LivF_branched"/>
    <property type="match status" value="1"/>
</dbReference>
<reference evidence="7" key="1">
    <citation type="submission" date="2021-03" db="EMBL/GenBank/DDBJ databases">
        <title>Leucobacter chromiisoli sp. nov., isolated from chromium-containing soil of chemical plant.</title>
        <authorList>
            <person name="Xu Z."/>
        </authorList>
    </citation>
    <scope>NUCLEOTIDE SEQUENCE</scope>
    <source>
        <strain evidence="7">S27</strain>
    </source>
</reference>
<name>A0A939SBQ8_9MICO</name>
<dbReference type="PROSITE" id="PS00211">
    <property type="entry name" value="ABC_TRANSPORTER_1"/>
    <property type="match status" value="1"/>
</dbReference>
<gene>
    <name evidence="7" type="ORF">J4H92_06515</name>
</gene>
<dbReference type="PROSITE" id="PS50893">
    <property type="entry name" value="ABC_TRANSPORTER_2"/>
    <property type="match status" value="1"/>
</dbReference>
<dbReference type="GO" id="GO:0005524">
    <property type="term" value="F:ATP binding"/>
    <property type="evidence" value="ECO:0007669"/>
    <property type="project" value="UniProtKB-KW"/>
</dbReference>
<dbReference type="SUPFAM" id="SSF52540">
    <property type="entry name" value="P-loop containing nucleoside triphosphate hydrolases"/>
    <property type="match status" value="1"/>
</dbReference>
<evidence type="ECO:0000256" key="3">
    <source>
        <dbReference type="ARBA" id="ARBA00022741"/>
    </source>
</evidence>
<evidence type="ECO:0000313" key="8">
    <source>
        <dbReference type="Proteomes" id="UP000664382"/>
    </source>
</evidence>
<dbReference type="GO" id="GO:0016887">
    <property type="term" value="F:ATP hydrolysis activity"/>
    <property type="evidence" value="ECO:0007669"/>
    <property type="project" value="InterPro"/>
</dbReference>
<evidence type="ECO:0000313" key="7">
    <source>
        <dbReference type="EMBL" id="MBO1901603.1"/>
    </source>
</evidence>
<keyword evidence="4 7" id="KW-0067">ATP-binding</keyword>
<dbReference type="Pfam" id="PF00005">
    <property type="entry name" value="ABC_tran"/>
    <property type="match status" value="1"/>
</dbReference>
<dbReference type="InterPro" id="IPR003593">
    <property type="entry name" value="AAA+_ATPase"/>
</dbReference>
<keyword evidence="5" id="KW-0029">Amino-acid transport</keyword>
<comment type="caution">
    <text evidence="7">The sequence shown here is derived from an EMBL/GenBank/DDBJ whole genome shotgun (WGS) entry which is preliminary data.</text>
</comment>
<dbReference type="Proteomes" id="UP000664382">
    <property type="component" value="Unassembled WGS sequence"/>
</dbReference>
<dbReference type="Gene3D" id="3.40.50.300">
    <property type="entry name" value="P-loop containing nucleotide triphosphate hydrolases"/>
    <property type="match status" value="1"/>
</dbReference>
<organism evidence="7 8">
    <name type="scientific">Leucobacter weissii</name>
    <dbReference type="NCBI Taxonomy" id="1983706"/>
    <lineage>
        <taxon>Bacteria</taxon>
        <taxon>Bacillati</taxon>
        <taxon>Actinomycetota</taxon>
        <taxon>Actinomycetes</taxon>
        <taxon>Micrococcales</taxon>
        <taxon>Microbacteriaceae</taxon>
        <taxon>Leucobacter</taxon>
    </lineage>
</organism>
<dbReference type="GO" id="GO:0015807">
    <property type="term" value="P:L-amino acid transport"/>
    <property type="evidence" value="ECO:0007669"/>
    <property type="project" value="TreeGrafter"/>
</dbReference>
<dbReference type="InterPro" id="IPR017871">
    <property type="entry name" value="ABC_transporter-like_CS"/>
</dbReference>
<dbReference type="SMART" id="SM00382">
    <property type="entry name" value="AAA"/>
    <property type="match status" value="1"/>
</dbReference>
<protein>
    <submittedName>
        <fullName evidence="7">ABC transporter ATP-binding protein</fullName>
    </submittedName>
</protein>
<sequence length="240" mass="26360">MRMLEVDELNVRYGAVRAVRDASLHVEEGELVVVVGANGAGKSSLLRAVSGLNRHRGRIRLGERDISSVRAERRTRLGLCLVPEGRHIFGRMTVMENLQVARWGAGSRRSDEIARVFGMFPRLEERKHQVGATLSGGEQQMLALSRALIRRPRLLMLDEPSMGLAPKIVAQMFQIIREIHESGTSVLLVEQNARMSLSIADRGYLMETGALSGGGDAGEMLADERLHETYFGKNGTGAGT</sequence>
<accession>A0A939SBQ8</accession>
<evidence type="ECO:0000256" key="1">
    <source>
        <dbReference type="ARBA" id="ARBA00005417"/>
    </source>
</evidence>
<dbReference type="PANTHER" id="PTHR43820:SF4">
    <property type="entry name" value="HIGH-AFFINITY BRANCHED-CHAIN AMINO ACID TRANSPORT ATP-BINDING PROTEIN LIVF"/>
    <property type="match status" value="1"/>
</dbReference>